<evidence type="ECO:0000313" key="8">
    <source>
        <dbReference type="EMBL" id="CCK81354.1"/>
    </source>
</evidence>
<dbReference type="GO" id="GO:0015416">
    <property type="term" value="F:ABC-type phosphonate transporter activity"/>
    <property type="evidence" value="ECO:0007669"/>
    <property type="project" value="InterPro"/>
</dbReference>
<keyword evidence="4 8" id="KW-0067">ATP-binding</keyword>
<dbReference type="Proteomes" id="UP000007347">
    <property type="component" value="Chromosome"/>
</dbReference>
<keyword evidence="2" id="KW-1003">Cell membrane</keyword>
<dbReference type="Gene3D" id="3.40.50.300">
    <property type="entry name" value="P-loop containing nucleotide triphosphate hydrolases"/>
    <property type="match status" value="1"/>
</dbReference>
<gene>
    <name evidence="8" type="primary">phnC</name>
    <name evidence="8" type="ordered locus">TOL2_C31960</name>
</gene>
<dbReference type="PANTHER" id="PTHR43166:SF6">
    <property type="entry name" value="PHOSPHONATES IMPORT ATP-BINDING PROTEIN PHNC"/>
    <property type="match status" value="1"/>
</dbReference>
<keyword evidence="3" id="KW-0547">Nucleotide-binding</keyword>
<accession>K0NAX2</accession>
<reference evidence="8 9" key="1">
    <citation type="journal article" date="2013" name="Environ. Microbiol.">
        <title>Complete genome, catabolic sub-proteomes and key-metabolites of Desulfobacula toluolica Tol2, a marine, aromatic compound-degrading, sulfate-reducing bacterium.</title>
        <authorList>
            <person name="Wohlbrand L."/>
            <person name="Jacob J.H."/>
            <person name="Kube M."/>
            <person name="Mussmann M."/>
            <person name="Jarling R."/>
            <person name="Beck A."/>
            <person name="Amann R."/>
            <person name="Wilkes H."/>
            <person name="Reinhardt R."/>
            <person name="Rabus R."/>
        </authorList>
    </citation>
    <scope>NUCLEOTIDE SEQUENCE [LARGE SCALE GENOMIC DNA]</scope>
    <source>
        <strain evidence="9">DSM 7467 / Tol2</strain>
    </source>
</reference>
<evidence type="ECO:0000259" key="7">
    <source>
        <dbReference type="PROSITE" id="PS50893"/>
    </source>
</evidence>
<dbReference type="InterPro" id="IPR050086">
    <property type="entry name" value="MetN_ABC_transporter-like"/>
</dbReference>
<dbReference type="InterPro" id="IPR012693">
    <property type="entry name" value="ABC_transpr_PhnC"/>
</dbReference>
<name>K0NAX2_DESTT</name>
<keyword evidence="9" id="KW-1185">Reference proteome</keyword>
<dbReference type="EMBL" id="FO203503">
    <property type="protein sequence ID" value="CCK81354.1"/>
    <property type="molecule type" value="Genomic_DNA"/>
</dbReference>
<sequence length="272" mass="30006">MEQESQPVLQVNNLTKIYPGNIKAVNDVSFQVKKGEMVAVLGPSGAGKSTLLRCMNRLINKNTGQVLVNGKDITQCRGQALRRLRSDVGMIFQQFNLIPRLTVFENVLAGRLSHTSNPFWCTASIFRFFNETNKQKAFDALKRVGIEHLAPKRSDSLSGGQQQRVAIARTLAQEPEVILADEPVASLDPASSQRVLGILKQISESKNIPVIVNLHQVDLARQFATRIIGIQEGNLMFNGQVDDFSLDIARTIYGTQFESAVCTNELKQVAAA</sequence>
<evidence type="ECO:0000256" key="4">
    <source>
        <dbReference type="ARBA" id="ARBA00022840"/>
    </source>
</evidence>
<dbReference type="KEGG" id="dto:TOL2_C31960"/>
<dbReference type="PATRIC" id="fig|651182.5.peg.3778"/>
<keyword evidence="6" id="KW-0472">Membrane</keyword>
<dbReference type="PROSITE" id="PS00211">
    <property type="entry name" value="ABC_TRANSPORTER_1"/>
    <property type="match status" value="1"/>
</dbReference>
<dbReference type="GO" id="GO:0016020">
    <property type="term" value="C:membrane"/>
    <property type="evidence" value="ECO:0007669"/>
    <property type="project" value="InterPro"/>
</dbReference>
<dbReference type="InterPro" id="IPR017871">
    <property type="entry name" value="ABC_transporter-like_CS"/>
</dbReference>
<dbReference type="InterPro" id="IPR003593">
    <property type="entry name" value="AAA+_ATPase"/>
</dbReference>
<dbReference type="OrthoDB" id="9809450at2"/>
<dbReference type="EC" id="3.6.3.28" evidence="8"/>
<dbReference type="GO" id="GO:0016887">
    <property type="term" value="F:ATP hydrolysis activity"/>
    <property type="evidence" value="ECO:0007669"/>
    <property type="project" value="InterPro"/>
</dbReference>
<dbReference type="STRING" id="651182.TOL2_C31960"/>
<dbReference type="SUPFAM" id="SSF52540">
    <property type="entry name" value="P-loop containing nucleoside triphosphate hydrolases"/>
    <property type="match status" value="1"/>
</dbReference>
<dbReference type="PANTHER" id="PTHR43166">
    <property type="entry name" value="AMINO ACID IMPORT ATP-BINDING PROTEIN"/>
    <property type="match status" value="1"/>
</dbReference>
<keyword evidence="5" id="KW-1278">Translocase</keyword>
<dbReference type="HOGENOM" id="CLU_000604_1_22_7"/>
<dbReference type="RefSeq" id="WP_014958543.1">
    <property type="nucleotide sequence ID" value="NC_018645.1"/>
</dbReference>
<keyword evidence="8" id="KW-0378">Hydrolase</keyword>
<dbReference type="InterPro" id="IPR003439">
    <property type="entry name" value="ABC_transporter-like_ATP-bd"/>
</dbReference>
<evidence type="ECO:0000313" key="9">
    <source>
        <dbReference type="Proteomes" id="UP000007347"/>
    </source>
</evidence>
<dbReference type="Pfam" id="PF00005">
    <property type="entry name" value="ABC_tran"/>
    <property type="match status" value="1"/>
</dbReference>
<keyword evidence="1" id="KW-0813">Transport</keyword>
<evidence type="ECO:0000256" key="5">
    <source>
        <dbReference type="ARBA" id="ARBA00022967"/>
    </source>
</evidence>
<organism evidence="8 9">
    <name type="scientific">Desulfobacula toluolica (strain DSM 7467 / Tol2)</name>
    <dbReference type="NCBI Taxonomy" id="651182"/>
    <lineage>
        <taxon>Bacteria</taxon>
        <taxon>Pseudomonadati</taxon>
        <taxon>Thermodesulfobacteriota</taxon>
        <taxon>Desulfobacteria</taxon>
        <taxon>Desulfobacterales</taxon>
        <taxon>Desulfobacteraceae</taxon>
        <taxon>Desulfobacula</taxon>
    </lineage>
</organism>
<feature type="domain" description="ABC transporter" evidence="7">
    <location>
        <begin position="9"/>
        <end position="257"/>
    </location>
</feature>
<dbReference type="CDD" id="cd03256">
    <property type="entry name" value="ABC_PhnC_transporter"/>
    <property type="match status" value="1"/>
</dbReference>
<protein>
    <submittedName>
        <fullName evidence="8">PhnC: phosphonate transport ATP-binding protein</fullName>
        <ecNumber evidence="8">3.6.3.28</ecNumber>
    </submittedName>
</protein>
<dbReference type="GO" id="GO:0005524">
    <property type="term" value="F:ATP binding"/>
    <property type="evidence" value="ECO:0007669"/>
    <property type="project" value="UniProtKB-KW"/>
</dbReference>
<dbReference type="PROSITE" id="PS50893">
    <property type="entry name" value="ABC_TRANSPORTER_2"/>
    <property type="match status" value="1"/>
</dbReference>
<proteinExistence type="predicted"/>
<dbReference type="InterPro" id="IPR027417">
    <property type="entry name" value="P-loop_NTPase"/>
</dbReference>
<evidence type="ECO:0000256" key="3">
    <source>
        <dbReference type="ARBA" id="ARBA00022741"/>
    </source>
</evidence>
<dbReference type="NCBIfam" id="TIGR02315">
    <property type="entry name" value="ABC_phnC"/>
    <property type="match status" value="1"/>
</dbReference>
<dbReference type="SMART" id="SM00382">
    <property type="entry name" value="AAA"/>
    <property type="match status" value="1"/>
</dbReference>
<evidence type="ECO:0000256" key="6">
    <source>
        <dbReference type="ARBA" id="ARBA00023136"/>
    </source>
</evidence>
<evidence type="ECO:0000256" key="2">
    <source>
        <dbReference type="ARBA" id="ARBA00022475"/>
    </source>
</evidence>
<dbReference type="AlphaFoldDB" id="K0NAX2"/>
<evidence type="ECO:0000256" key="1">
    <source>
        <dbReference type="ARBA" id="ARBA00022448"/>
    </source>
</evidence>